<dbReference type="SUPFAM" id="SSF56219">
    <property type="entry name" value="DNase I-like"/>
    <property type="match status" value="1"/>
</dbReference>
<organism evidence="13 14">
    <name type="scientific">Hirsutella minnesotensis 3608</name>
    <dbReference type="NCBI Taxonomy" id="1043627"/>
    <lineage>
        <taxon>Eukaryota</taxon>
        <taxon>Fungi</taxon>
        <taxon>Dikarya</taxon>
        <taxon>Ascomycota</taxon>
        <taxon>Pezizomycotina</taxon>
        <taxon>Sordariomycetes</taxon>
        <taxon>Hypocreomycetidae</taxon>
        <taxon>Hypocreales</taxon>
        <taxon>Ophiocordycipitaceae</taxon>
        <taxon>Hirsutella</taxon>
    </lineage>
</organism>
<dbReference type="Pfam" id="PF03372">
    <property type="entry name" value="Exo_endo_phos"/>
    <property type="match status" value="1"/>
</dbReference>
<comment type="cofactor">
    <cofactor evidence="2">
        <name>Mg(2+)</name>
        <dbReference type="ChEBI" id="CHEBI:18420"/>
    </cofactor>
</comment>
<dbReference type="GO" id="GO:0005737">
    <property type="term" value="C:cytoplasm"/>
    <property type="evidence" value="ECO:0007669"/>
    <property type="project" value="TreeGrafter"/>
</dbReference>
<dbReference type="CDD" id="cd09080">
    <property type="entry name" value="TDP2"/>
    <property type="match status" value="1"/>
</dbReference>
<dbReference type="GO" id="GO:0003697">
    <property type="term" value="F:single-stranded DNA binding"/>
    <property type="evidence" value="ECO:0007669"/>
    <property type="project" value="TreeGrafter"/>
</dbReference>
<evidence type="ECO:0000256" key="4">
    <source>
        <dbReference type="ARBA" id="ARBA00022722"/>
    </source>
</evidence>
<evidence type="ECO:0000256" key="7">
    <source>
        <dbReference type="ARBA" id="ARBA00022801"/>
    </source>
</evidence>
<keyword evidence="5" id="KW-0479">Metal-binding</keyword>
<accession>A0A0F7ZNA3</accession>
<proteinExistence type="predicted"/>
<evidence type="ECO:0000256" key="9">
    <source>
        <dbReference type="ARBA" id="ARBA00023204"/>
    </source>
</evidence>
<dbReference type="AlphaFoldDB" id="A0A0F7ZNA3"/>
<keyword evidence="6" id="KW-0227">DNA damage</keyword>
<reference evidence="13 14" key="1">
    <citation type="journal article" date="2014" name="Genome Biol. Evol.">
        <title>Comparative genomics and transcriptomics analyses reveal divergent lifestyle features of nematode endoparasitic fungus Hirsutella minnesotensis.</title>
        <authorList>
            <person name="Lai Y."/>
            <person name="Liu K."/>
            <person name="Zhang X."/>
            <person name="Zhang X."/>
            <person name="Li K."/>
            <person name="Wang N."/>
            <person name="Shu C."/>
            <person name="Wu Y."/>
            <person name="Wang C."/>
            <person name="Bushley K.E."/>
            <person name="Xiang M."/>
            <person name="Liu X."/>
        </authorList>
    </citation>
    <scope>NUCLEOTIDE SEQUENCE [LARGE SCALE GENOMIC DNA]</scope>
    <source>
        <strain evidence="13 14">3608</strain>
    </source>
</reference>
<dbReference type="EMBL" id="KQ030535">
    <property type="protein sequence ID" value="KJZ73400.1"/>
    <property type="molecule type" value="Genomic_DNA"/>
</dbReference>
<keyword evidence="7" id="KW-0378">Hydrolase</keyword>
<dbReference type="InterPro" id="IPR036691">
    <property type="entry name" value="Endo/exonu/phosph_ase_sf"/>
</dbReference>
<feature type="domain" description="Endonuclease/exonuclease/phosphatase" evidence="12">
    <location>
        <begin position="75"/>
        <end position="318"/>
    </location>
</feature>
<feature type="compositionally biased region" description="Low complexity" evidence="11">
    <location>
        <begin position="10"/>
        <end position="22"/>
    </location>
</feature>
<gene>
    <name evidence="13" type="ORF">HIM_07194</name>
</gene>
<feature type="compositionally biased region" description="Basic and acidic residues" evidence="11">
    <location>
        <begin position="48"/>
        <end position="62"/>
    </location>
</feature>
<dbReference type="GO" id="GO:0004518">
    <property type="term" value="F:nuclease activity"/>
    <property type="evidence" value="ECO:0007669"/>
    <property type="project" value="UniProtKB-KW"/>
</dbReference>
<feature type="compositionally biased region" description="Acidic residues" evidence="11">
    <location>
        <begin position="325"/>
        <end position="339"/>
    </location>
</feature>
<evidence type="ECO:0000256" key="3">
    <source>
        <dbReference type="ARBA" id="ARBA00004322"/>
    </source>
</evidence>
<evidence type="ECO:0000259" key="12">
    <source>
        <dbReference type="Pfam" id="PF03372"/>
    </source>
</evidence>
<dbReference type="GO" id="GO:0070260">
    <property type="term" value="F:5'-tyrosyl-DNA phosphodiesterase activity"/>
    <property type="evidence" value="ECO:0007669"/>
    <property type="project" value="TreeGrafter"/>
</dbReference>
<feature type="region of interest" description="Disordered" evidence="11">
    <location>
        <begin position="315"/>
        <end position="339"/>
    </location>
</feature>
<dbReference type="OrthoDB" id="9975959at2759"/>
<comment type="subcellular location">
    <subcellularLocation>
        <location evidence="3">Nucleus</location>
        <location evidence="3">PML body</location>
    </subcellularLocation>
</comment>
<keyword evidence="10" id="KW-0539">Nucleus</keyword>
<dbReference type="GO" id="GO:0046872">
    <property type="term" value="F:metal ion binding"/>
    <property type="evidence" value="ECO:0007669"/>
    <property type="project" value="UniProtKB-KW"/>
</dbReference>
<keyword evidence="4" id="KW-0540">Nuclease</keyword>
<dbReference type="PANTHER" id="PTHR15822:SF4">
    <property type="entry name" value="TYROSYL-DNA PHOSPHODIESTERASE 2"/>
    <property type="match status" value="1"/>
</dbReference>
<feature type="region of interest" description="Disordered" evidence="11">
    <location>
        <begin position="1"/>
        <end position="63"/>
    </location>
</feature>
<evidence type="ECO:0000256" key="11">
    <source>
        <dbReference type="SAM" id="MobiDB-lite"/>
    </source>
</evidence>
<evidence type="ECO:0000313" key="13">
    <source>
        <dbReference type="EMBL" id="KJZ73400.1"/>
    </source>
</evidence>
<evidence type="ECO:0000256" key="10">
    <source>
        <dbReference type="ARBA" id="ARBA00023242"/>
    </source>
</evidence>
<evidence type="ECO:0000256" key="8">
    <source>
        <dbReference type="ARBA" id="ARBA00022842"/>
    </source>
</evidence>
<evidence type="ECO:0000256" key="5">
    <source>
        <dbReference type="ARBA" id="ARBA00022723"/>
    </source>
</evidence>
<dbReference type="Proteomes" id="UP000054481">
    <property type="component" value="Unassembled WGS sequence"/>
</dbReference>
<comment type="cofactor">
    <cofactor evidence="1">
        <name>Mn(2+)</name>
        <dbReference type="ChEBI" id="CHEBI:29035"/>
    </cofactor>
</comment>
<keyword evidence="8" id="KW-0460">Magnesium</keyword>
<dbReference type="Gene3D" id="3.60.10.10">
    <property type="entry name" value="Endonuclease/exonuclease/phosphatase"/>
    <property type="match status" value="1"/>
</dbReference>
<protein>
    <recommendedName>
        <fullName evidence="12">Endonuclease/exonuclease/phosphatase domain-containing protein</fullName>
    </recommendedName>
</protein>
<keyword evidence="9" id="KW-0234">DNA repair</keyword>
<dbReference type="InterPro" id="IPR005135">
    <property type="entry name" value="Endo/exonuclease/phosphatase"/>
</dbReference>
<evidence type="ECO:0000256" key="6">
    <source>
        <dbReference type="ARBA" id="ARBA00022763"/>
    </source>
</evidence>
<evidence type="ECO:0000256" key="1">
    <source>
        <dbReference type="ARBA" id="ARBA00001936"/>
    </source>
</evidence>
<dbReference type="InterPro" id="IPR051547">
    <property type="entry name" value="TDP2-like"/>
</dbReference>
<dbReference type="PANTHER" id="PTHR15822">
    <property type="entry name" value="TRAF AND TNF RECEPTOR-ASSOCIATED PROTEIN"/>
    <property type="match status" value="1"/>
</dbReference>
<sequence>MKKLAKTVMSRSSTRRAATAESSEPEQPSNYQKWHSFDGPSSAWVPVEAHEPDEGQHDDRSTADGNLKEQVFGLVTWNIDGLSAHTELRARAVVSHMLSLGDGVDVIFLQEVSRAALSCVLGDERVRRGWLTSDVEPPRWHVDDRFGTLTLLSKRRLGHDNDDNGMDALVGPVWSVSYKSFFGRDALCCDVLVRASSAGRLARVRLVNVHLDSLGLRPSCRPHQVGVVAGLLRGAGRGLVAGDFNPVLPEDATLVEDNGLDDAWVRLRGGEPGATWGGDGKREVPPGRLDFPPGRLDKIAMVGLDVRTIEILHPGTTSVRGGDGAADEQEDATQADEQVEWSDHCGLMCTFAVADQP</sequence>
<evidence type="ECO:0000313" key="14">
    <source>
        <dbReference type="Proteomes" id="UP000054481"/>
    </source>
</evidence>
<evidence type="ECO:0000256" key="2">
    <source>
        <dbReference type="ARBA" id="ARBA00001946"/>
    </source>
</evidence>
<keyword evidence="14" id="KW-1185">Reference proteome</keyword>
<name>A0A0F7ZNA3_9HYPO</name>
<dbReference type="GO" id="GO:0006302">
    <property type="term" value="P:double-strand break repair"/>
    <property type="evidence" value="ECO:0007669"/>
    <property type="project" value="TreeGrafter"/>
</dbReference>